<protein>
    <submittedName>
        <fullName evidence="1">Uncharacterized protein</fullName>
    </submittedName>
</protein>
<evidence type="ECO:0000313" key="1">
    <source>
        <dbReference type="EMBL" id="EAU55757.1"/>
    </source>
</evidence>
<dbReference type="EMBL" id="AATS01000002">
    <property type="protein sequence ID" value="EAU55757.1"/>
    <property type="molecule type" value="Genomic_DNA"/>
</dbReference>
<accession>Q0F1Z3</accession>
<dbReference type="HOGENOM" id="CLU_3345615_0_0_0"/>
<evidence type="ECO:0000313" key="2">
    <source>
        <dbReference type="Proteomes" id="UP000005297"/>
    </source>
</evidence>
<dbReference type="InParanoid" id="Q0F1Z3"/>
<keyword evidence="2" id="KW-1185">Reference proteome</keyword>
<sequence length="37" mass="4470">MYTEQIINRIYMQVNGADIRRRRYQSVCAIKKCLFTS</sequence>
<reference evidence="1 2" key="1">
    <citation type="submission" date="2006-09" db="EMBL/GenBank/DDBJ databases">
        <authorList>
            <person name="Emerson D."/>
            <person name="Ferriera S."/>
            <person name="Johnson J."/>
            <person name="Kravitz S."/>
            <person name="Halpern A."/>
            <person name="Remington K."/>
            <person name="Beeson K."/>
            <person name="Tran B."/>
            <person name="Rogers Y.-H."/>
            <person name="Friedman R."/>
            <person name="Venter J.C."/>
        </authorList>
    </citation>
    <scope>NUCLEOTIDE SEQUENCE [LARGE SCALE GENOMIC DNA]</scope>
    <source>
        <strain evidence="1 2">PV-1</strain>
    </source>
</reference>
<comment type="caution">
    <text evidence="1">The sequence shown here is derived from an EMBL/GenBank/DDBJ whole genome shotgun (WGS) entry which is preliminary data.</text>
</comment>
<dbReference type="AlphaFoldDB" id="Q0F1Z3"/>
<proteinExistence type="predicted"/>
<gene>
    <name evidence="1" type="ORF">SPV1_02377</name>
</gene>
<dbReference type="Proteomes" id="UP000005297">
    <property type="component" value="Unassembled WGS sequence"/>
</dbReference>
<organism evidence="1 2">
    <name type="scientific">Mariprofundus ferrooxydans PV-1</name>
    <dbReference type="NCBI Taxonomy" id="314345"/>
    <lineage>
        <taxon>Bacteria</taxon>
        <taxon>Pseudomonadati</taxon>
        <taxon>Pseudomonadota</taxon>
        <taxon>Candidatius Mariprofundia</taxon>
        <taxon>Mariprofundales</taxon>
        <taxon>Mariprofundaceae</taxon>
        <taxon>Mariprofundus</taxon>
    </lineage>
</organism>
<name>Q0F1Z3_9PROT</name>